<dbReference type="InterPro" id="IPR043129">
    <property type="entry name" value="ATPase_NBD"/>
</dbReference>
<dbReference type="PROSITE" id="PS01076">
    <property type="entry name" value="ACETATE_KINASE_2"/>
    <property type="match status" value="1"/>
</dbReference>
<dbReference type="AlphaFoldDB" id="A0A429ZW20"/>
<dbReference type="PANTHER" id="PTHR21060:SF3">
    <property type="entry name" value="BUTYRATE KINASE 2-RELATED"/>
    <property type="match status" value="1"/>
</dbReference>
<evidence type="ECO:0000256" key="5">
    <source>
        <dbReference type="ARBA" id="ARBA00022741"/>
    </source>
</evidence>
<dbReference type="OrthoDB" id="9771859at2"/>
<dbReference type="RefSeq" id="WP_126778033.1">
    <property type="nucleotide sequence ID" value="NZ_NGJU01000001.1"/>
</dbReference>
<dbReference type="InterPro" id="IPR000890">
    <property type="entry name" value="Aliphatic_acid_kin_short-chain"/>
</dbReference>
<keyword evidence="3 9" id="KW-0963">Cytoplasm</keyword>
<dbReference type="PROSITE" id="PS01075">
    <property type="entry name" value="ACETATE_KINASE_1"/>
    <property type="match status" value="1"/>
</dbReference>
<keyword evidence="7 9" id="KW-0067">ATP-binding</keyword>
<dbReference type="GO" id="GO:0047761">
    <property type="term" value="F:butyrate kinase activity"/>
    <property type="evidence" value="ECO:0007669"/>
    <property type="project" value="UniProtKB-UniRule"/>
</dbReference>
<dbReference type="PANTHER" id="PTHR21060">
    <property type="entry name" value="ACETATE KINASE"/>
    <property type="match status" value="1"/>
</dbReference>
<dbReference type="NCBIfam" id="NF002834">
    <property type="entry name" value="PRK03011.1-5"/>
    <property type="match status" value="1"/>
</dbReference>
<keyword evidence="5 9" id="KW-0547">Nucleotide-binding</keyword>
<dbReference type="PRINTS" id="PR00471">
    <property type="entry name" value="ACETATEKNASE"/>
</dbReference>
<dbReference type="Gene3D" id="3.30.420.40">
    <property type="match status" value="2"/>
</dbReference>
<dbReference type="GO" id="GO:0008776">
    <property type="term" value="F:acetate kinase activity"/>
    <property type="evidence" value="ECO:0007669"/>
    <property type="project" value="TreeGrafter"/>
</dbReference>
<accession>A0A429ZW20</accession>
<dbReference type="Pfam" id="PF00871">
    <property type="entry name" value="Acetate_kinase"/>
    <property type="match status" value="1"/>
</dbReference>
<protein>
    <recommendedName>
        <fullName evidence="9">Probable butyrate kinase</fullName>
        <shortName evidence="9">BK</shortName>
        <ecNumber evidence="9">2.7.2.7</ecNumber>
    </recommendedName>
    <alternativeName>
        <fullName evidence="9">Branched-chain carboxylic acid kinase</fullName>
    </alternativeName>
</protein>
<dbReference type="HAMAP" id="MF_00542">
    <property type="entry name" value="Butyrate_kinase"/>
    <property type="match status" value="1"/>
</dbReference>
<dbReference type="InterPro" id="IPR023865">
    <property type="entry name" value="Aliphatic_acid_kinase_CS"/>
</dbReference>
<gene>
    <name evidence="9" type="primary">buk</name>
    <name evidence="11" type="ORF">CBF35_01045</name>
</gene>
<dbReference type="SUPFAM" id="SSF53067">
    <property type="entry name" value="Actin-like ATPase domain"/>
    <property type="match status" value="2"/>
</dbReference>
<evidence type="ECO:0000256" key="7">
    <source>
        <dbReference type="ARBA" id="ARBA00022840"/>
    </source>
</evidence>
<dbReference type="PIRSF" id="PIRSF036458">
    <property type="entry name" value="Butyrate_kin"/>
    <property type="match status" value="1"/>
</dbReference>
<evidence type="ECO:0000256" key="2">
    <source>
        <dbReference type="ARBA" id="ARBA00008748"/>
    </source>
</evidence>
<keyword evidence="6 9" id="KW-0418">Kinase</keyword>
<comment type="catalytic activity">
    <reaction evidence="8 9">
        <text>butanoate + ATP = butanoyl phosphate + ADP</text>
        <dbReference type="Rhea" id="RHEA:13585"/>
        <dbReference type="ChEBI" id="CHEBI:17968"/>
        <dbReference type="ChEBI" id="CHEBI:30616"/>
        <dbReference type="ChEBI" id="CHEBI:58079"/>
        <dbReference type="ChEBI" id="CHEBI:456216"/>
        <dbReference type="EC" id="2.7.2.7"/>
    </reaction>
</comment>
<evidence type="ECO:0000313" key="12">
    <source>
        <dbReference type="Proteomes" id="UP000287239"/>
    </source>
</evidence>
<proteinExistence type="inferred from homology"/>
<dbReference type="GeneID" id="98566940"/>
<dbReference type="EC" id="2.7.2.7" evidence="9"/>
<organism evidence="11 12">
    <name type="scientific">Vagococcus salmoninarum</name>
    <dbReference type="NCBI Taxonomy" id="2739"/>
    <lineage>
        <taxon>Bacteria</taxon>
        <taxon>Bacillati</taxon>
        <taxon>Bacillota</taxon>
        <taxon>Bacilli</taxon>
        <taxon>Lactobacillales</taxon>
        <taxon>Enterococcaceae</taxon>
        <taxon>Vagococcus</taxon>
    </lineage>
</organism>
<evidence type="ECO:0000256" key="8">
    <source>
        <dbReference type="ARBA" id="ARBA00048596"/>
    </source>
</evidence>
<evidence type="ECO:0000256" key="10">
    <source>
        <dbReference type="RuleBase" id="RU003835"/>
    </source>
</evidence>
<dbReference type="CDD" id="cd24011">
    <property type="entry name" value="ASKHA_NBD_BK"/>
    <property type="match status" value="1"/>
</dbReference>
<evidence type="ECO:0000256" key="6">
    <source>
        <dbReference type="ARBA" id="ARBA00022777"/>
    </source>
</evidence>
<evidence type="ECO:0000256" key="9">
    <source>
        <dbReference type="HAMAP-Rule" id="MF_00542"/>
    </source>
</evidence>
<evidence type="ECO:0000256" key="4">
    <source>
        <dbReference type="ARBA" id="ARBA00022679"/>
    </source>
</evidence>
<dbReference type="NCBIfam" id="TIGR02707">
    <property type="entry name" value="butyr_kinase"/>
    <property type="match status" value="1"/>
</dbReference>
<name>A0A429ZW20_9ENTE</name>
<evidence type="ECO:0000256" key="1">
    <source>
        <dbReference type="ARBA" id="ARBA00004496"/>
    </source>
</evidence>
<comment type="similarity">
    <text evidence="2 9 10">Belongs to the acetokinase family.</text>
</comment>
<dbReference type="InterPro" id="IPR011245">
    <property type="entry name" value="Butyrate_kin"/>
</dbReference>
<dbReference type="GO" id="GO:0005524">
    <property type="term" value="F:ATP binding"/>
    <property type="evidence" value="ECO:0007669"/>
    <property type="project" value="UniProtKB-KW"/>
</dbReference>
<dbReference type="Proteomes" id="UP000287239">
    <property type="component" value="Unassembled WGS sequence"/>
</dbReference>
<dbReference type="GO" id="GO:0006083">
    <property type="term" value="P:acetate metabolic process"/>
    <property type="evidence" value="ECO:0007669"/>
    <property type="project" value="TreeGrafter"/>
</dbReference>
<reference evidence="11 12" key="1">
    <citation type="submission" date="2017-05" db="EMBL/GenBank/DDBJ databases">
        <title>Vagococcus spp. assemblies.</title>
        <authorList>
            <person name="Gulvik C.A."/>
        </authorList>
    </citation>
    <scope>NUCLEOTIDE SEQUENCE [LARGE SCALE GENOMIC DNA]</scope>
    <source>
        <strain evidence="11 12">NCFB 2777</strain>
    </source>
</reference>
<sequence>METILTINPGSTSTKLAAYADHKLVAEETIRHSMSEIEGFETIVAQTDFRKELILTFIKDHNLGESLVAIVGRGGLLKPIVGGTYQVDEEMLVDLQMETYGSHASNLGGILAHELGGVYHIPAFIVDPVVADEMLPVARISGLAGIERRSVSHVLNQKAVARKILVENNLKYEEANVIVAHLGGGISIGAHQKGKMVDVVNGLDGEGPYSPERSGTLPLIDFAQEIIENKLTLTEVKRLIAGNSGLKSYLNETDLRPIADKIDQGAEKETFYVDGMCYQIAKAIGEMATVLKGNVDYIILTGGVAYSKYIVEKITEAVSWIANVETFPGEMEMEALYEGGLRVLTGEEKGLSYKNLDR</sequence>
<comment type="caution">
    <text evidence="11">The sequence shown here is derived from an EMBL/GenBank/DDBJ whole genome shotgun (WGS) entry which is preliminary data.</text>
</comment>
<keyword evidence="4 9" id="KW-0808">Transferase</keyword>
<keyword evidence="12" id="KW-1185">Reference proteome</keyword>
<comment type="subcellular location">
    <subcellularLocation>
        <location evidence="1 9">Cytoplasm</location>
    </subcellularLocation>
</comment>
<dbReference type="EMBL" id="NGJU01000001">
    <property type="protein sequence ID" value="RST97910.1"/>
    <property type="molecule type" value="Genomic_DNA"/>
</dbReference>
<evidence type="ECO:0000313" key="11">
    <source>
        <dbReference type="EMBL" id="RST97910.1"/>
    </source>
</evidence>
<dbReference type="GO" id="GO:0005737">
    <property type="term" value="C:cytoplasm"/>
    <property type="evidence" value="ECO:0007669"/>
    <property type="project" value="UniProtKB-SubCell"/>
</dbReference>
<evidence type="ECO:0000256" key="3">
    <source>
        <dbReference type="ARBA" id="ARBA00022490"/>
    </source>
</evidence>